<sequence length="242" mass="26816">MLILLFGVSLSIGQFAQAKETVYVAVASNFLTTFKQLQIAFEQTHQSQLIVSAGSTGKLYAQITHGAPYDLFFSADDVRPQQLQKQGFTHKNKAFTYAFGRLAVYHPAVDSSQFCVKLLSNNDVKYIAIANPKIAPYGEAAKDWMTSKQIWQSLKNKIVMGENVNQALQFVETGNAQMGFIAMSMTGNLPTHSFTELDDNNYQAIRQQAVLITNKPEAAKFVAFLSTQSARDIILKSGYILP</sequence>
<gene>
    <name evidence="7" type="primary">modA</name>
    <name evidence="7" type="ORF">GLIP_2007</name>
</gene>
<dbReference type="GO" id="GO:0015689">
    <property type="term" value="P:molybdate ion transport"/>
    <property type="evidence" value="ECO:0007669"/>
    <property type="project" value="InterPro"/>
</dbReference>
<keyword evidence="3 6" id="KW-0479">Metal-binding</keyword>
<evidence type="ECO:0000313" key="7">
    <source>
        <dbReference type="EMBL" id="GAC14635.1"/>
    </source>
</evidence>
<evidence type="ECO:0000256" key="5">
    <source>
        <dbReference type="ARBA" id="ARBA00062515"/>
    </source>
</evidence>
<reference evidence="7 8" key="1">
    <citation type="journal article" date="2017" name="Antonie Van Leeuwenhoek">
        <title>Rhizobium rhizosphaerae sp. nov., a novel species isolated from rice rhizosphere.</title>
        <authorList>
            <person name="Zhao J.J."/>
            <person name="Zhang J."/>
            <person name="Zhang R.J."/>
            <person name="Zhang C.W."/>
            <person name="Yin H.Q."/>
            <person name="Zhang X.X."/>
        </authorList>
    </citation>
    <scope>NUCLEOTIDE SEQUENCE [LARGE SCALE GENOMIC DNA]</scope>
    <source>
        <strain evidence="7 8">E3</strain>
    </source>
</reference>
<keyword evidence="8" id="KW-1185">Reference proteome</keyword>
<evidence type="ECO:0000256" key="3">
    <source>
        <dbReference type="ARBA" id="ARBA00022723"/>
    </source>
</evidence>
<dbReference type="FunFam" id="3.40.190.10:FF:000035">
    <property type="entry name" value="Molybdate ABC transporter substrate-binding protein"/>
    <property type="match status" value="1"/>
</dbReference>
<dbReference type="RefSeq" id="WP_008844451.1">
    <property type="nucleotide sequence ID" value="NZ_BAEN01000038.1"/>
</dbReference>
<proteinExistence type="inferred from homology"/>
<accession>K6YTL8</accession>
<dbReference type="NCBIfam" id="TIGR01256">
    <property type="entry name" value="modA"/>
    <property type="match status" value="1"/>
</dbReference>
<dbReference type="SUPFAM" id="SSF53850">
    <property type="entry name" value="Periplasmic binding protein-like II"/>
    <property type="match status" value="1"/>
</dbReference>
<evidence type="ECO:0000256" key="4">
    <source>
        <dbReference type="ARBA" id="ARBA00022729"/>
    </source>
</evidence>
<dbReference type="PIRSF" id="PIRSF004846">
    <property type="entry name" value="ModA"/>
    <property type="match status" value="1"/>
</dbReference>
<evidence type="ECO:0000256" key="1">
    <source>
        <dbReference type="ARBA" id="ARBA00009175"/>
    </source>
</evidence>
<evidence type="ECO:0000256" key="2">
    <source>
        <dbReference type="ARBA" id="ARBA00022505"/>
    </source>
</evidence>
<protein>
    <submittedName>
        <fullName evidence="7">Molybdate transport system substrate-binding protein</fullName>
    </submittedName>
</protein>
<dbReference type="PANTHER" id="PTHR30632">
    <property type="entry name" value="MOLYBDATE-BINDING PERIPLASMIC PROTEIN"/>
    <property type="match status" value="1"/>
</dbReference>
<name>K6YTL8_9ALTE</name>
<dbReference type="GO" id="GO:1901359">
    <property type="term" value="F:tungstate binding"/>
    <property type="evidence" value="ECO:0007669"/>
    <property type="project" value="UniProtKB-ARBA"/>
</dbReference>
<keyword evidence="2 6" id="KW-0500">Molybdenum</keyword>
<comment type="subunit">
    <text evidence="5">The complex is composed of two ATP-binding proteins (ModC), two transmembrane proteins (ModB) and a solute-binding protein (ModA).</text>
</comment>
<comment type="caution">
    <text evidence="7">The sequence shown here is derived from an EMBL/GenBank/DDBJ whole genome shotgun (WGS) entry which is preliminary data.</text>
</comment>
<comment type="similarity">
    <text evidence="1">Belongs to the bacterial solute-binding protein ModA family.</text>
</comment>
<dbReference type="eggNOG" id="COG0725">
    <property type="taxonomic scope" value="Bacteria"/>
</dbReference>
<dbReference type="Proteomes" id="UP000006334">
    <property type="component" value="Unassembled WGS sequence"/>
</dbReference>
<dbReference type="CDD" id="cd13539">
    <property type="entry name" value="PBP2_AvModA"/>
    <property type="match status" value="1"/>
</dbReference>
<dbReference type="InterPro" id="IPR050682">
    <property type="entry name" value="ModA/WtpA"/>
</dbReference>
<dbReference type="STRING" id="1127673.GLIP_2007"/>
<organism evidence="7 8">
    <name type="scientific">Aliiglaciecola lipolytica E3</name>
    <dbReference type="NCBI Taxonomy" id="1127673"/>
    <lineage>
        <taxon>Bacteria</taxon>
        <taxon>Pseudomonadati</taxon>
        <taxon>Pseudomonadota</taxon>
        <taxon>Gammaproteobacteria</taxon>
        <taxon>Alteromonadales</taxon>
        <taxon>Alteromonadaceae</taxon>
        <taxon>Aliiglaciecola</taxon>
    </lineage>
</organism>
<evidence type="ECO:0000256" key="6">
    <source>
        <dbReference type="PIRSR" id="PIRSR004846-1"/>
    </source>
</evidence>
<dbReference type="GO" id="GO:0030973">
    <property type="term" value="F:molybdate ion binding"/>
    <property type="evidence" value="ECO:0007669"/>
    <property type="project" value="InterPro"/>
</dbReference>
<dbReference type="Gene3D" id="3.40.190.10">
    <property type="entry name" value="Periplasmic binding protein-like II"/>
    <property type="match status" value="2"/>
</dbReference>
<dbReference type="OrthoDB" id="9785015at2"/>
<dbReference type="GO" id="GO:0046872">
    <property type="term" value="F:metal ion binding"/>
    <property type="evidence" value="ECO:0007669"/>
    <property type="project" value="UniProtKB-KW"/>
</dbReference>
<dbReference type="InterPro" id="IPR044084">
    <property type="entry name" value="AvModA-like_subst-bd"/>
</dbReference>
<dbReference type="Pfam" id="PF13531">
    <property type="entry name" value="SBP_bac_11"/>
    <property type="match status" value="1"/>
</dbReference>
<dbReference type="AlphaFoldDB" id="K6YTL8"/>
<evidence type="ECO:0000313" key="8">
    <source>
        <dbReference type="Proteomes" id="UP000006334"/>
    </source>
</evidence>
<dbReference type="EMBL" id="BAEN01000038">
    <property type="protein sequence ID" value="GAC14635.1"/>
    <property type="molecule type" value="Genomic_DNA"/>
</dbReference>
<keyword evidence="4" id="KW-0732">Signal</keyword>
<dbReference type="InterPro" id="IPR005950">
    <property type="entry name" value="ModA"/>
</dbReference>
<feature type="binding site" evidence="6">
    <location>
        <position position="56"/>
    </location>
    <ligand>
        <name>molybdate</name>
        <dbReference type="ChEBI" id="CHEBI:36264"/>
    </ligand>
</feature>
<dbReference type="PANTHER" id="PTHR30632:SF14">
    <property type="entry name" value="TUNGSTATE_MOLYBDATE_CHROMATE-BINDING PROTEIN MODA"/>
    <property type="match status" value="1"/>
</dbReference>
<feature type="binding site" evidence="6">
    <location>
        <position position="164"/>
    </location>
    <ligand>
        <name>molybdate</name>
        <dbReference type="ChEBI" id="CHEBI:36264"/>
    </ligand>
</feature>